<protein>
    <recommendedName>
        <fullName evidence="4">CarboxypepD_reg-like domain-containing protein</fullName>
    </recommendedName>
</protein>
<feature type="signal peptide" evidence="1">
    <location>
        <begin position="1"/>
        <end position="20"/>
    </location>
</feature>
<evidence type="ECO:0000313" key="2">
    <source>
        <dbReference type="EMBL" id="AWG20242.1"/>
    </source>
</evidence>
<gene>
    <name evidence="2" type="ORF">FFWV33_01215</name>
</gene>
<name>A0A2S1L910_9FLAO</name>
<dbReference type="OrthoDB" id="1431099at2"/>
<reference evidence="2 3" key="1">
    <citation type="submission" date="2017-04" db="EMBL/GenBank/DDBJ databases">
        <title>Compelte genome sequence of WV33.</title>
        <authorList>
            <person name="Lee P.C."/>
        </authorList>
    </citation>
    <scope>NUCLEOTIDE SEQUENCE [LARGE SCALE GENOMIC DNA]</scope>
    <source>
        <strain evidence="2 3">WV33</strain>
    </source>
</reference>
<evidence type="ECO:0000313" key="3">
    <source>
        <dbReference type="Proteomes" id="UP000244527"/>
    </source>
</evidence>
<accession>A0A2S1L910</accession>
<organism evidence="2 3">
    <name type="scientific">Flavobacterium faecale</name>
    <dbReference type="NCBI Taxonomy" id="1355330"/>
    <lineage>
        <taxon>Bacteria</taxon>
        <taxon>Pseudomonadati</taxon>
        <taxon>Bacteroidota</taxon>
        <taxon>Flavobacteriia</taxon>
        <taxon>Flavobacteriales</taxon>
        <taxon>Flavobacteriaceae</taxon>
        <taxon>Flavobacterium</taxon>
    </lineage>
</organism>
<dbReference type="RefSeq" id="WP_108739208.1">
    <property type="nucleotide sequence ID" value="NZ_CP020918.1"/>
</dbReference>
<dbReference type="AlphaFoldDB" id="A0A2S1L910"/>
<evidence type="ECO:0000256" key="1">
    <source>
        <dbReference type="SAM" id="SignalP"/>
    </source>
</evidence>
<evidence type="ECO:0008006" key="4">
    <source>
        <dbReference type="Google" id="ProtNLM"/>
    </source>
</evidence>
<feature type="chain" id="PRO_5015498076" description="CarboxypepD_reg-like domain-containing protein" evidence="1">
    <location>
        <begin position="21"/>
        <end position="252"/>
    </location>
</feature>
<keyword evidence="1" id="KW-0732">Signal</keyword>
<dbReference type="KEGG" id="ffa:FFWV33_01215"/>
<sequence length="252" mass="28615">MKFKITILSLALLCGHFLFAQSPTDKLIKGQVRNQLIPVEDVIVFNTKHHTGAAVNAYGSFEILASVNDTLVFSSLVFKSKRMILKEEDFIGSKIVVPLEIFTNELAEIVILAKKEVNPVSSSTQKYVDMRFFDDPLSSPKNTSMPSDQTIDKGMDFVRIYKDVVKTMRKDVPGKKDFYKDTTFADYVISHVNYSFLSNTLALHDDQIKLFLVYCENDSKSRTFMNPSSEFQLLDFLTTKNKEFKNISSSGK</sequence>
<keyword evidence="3" id="KW-1185">Reference proteome</keyword>
<proteinExistence type="predicted"/>
<dbReference type="Proteomes" id="UP000244527">
    <property type="component" value="Chromosome"/>
</dbReference>
<dbReference type="EMBL" id="CP020918">
    <property type="protein sequence ID" value="AWG20242.1"/>
    <property type="molecule type" value="Genomic_DNA"/>
</dbReference>